<evidence type="ECO:0000313" key="3">
    <source>
        <dbReference type="Proteomes" id="UP000716291"/>
    </source>
</evidence>
<comment type="caution">
    <text evidence="2">The sequence shown here is derived from an EMBL/GenBank/DDBJ whole genome shotgun (WGS) entry which is preliminary data.</text>
</comment>
<dbReference type="Pfam" id="PF12110">
    <property type="entry name" value="Nup96"/>
    <property type="match status" value="1"/>
</dbReference>
<keyword evidence="3" id="KW-1185">Reference proteome</keyword>
<accession>A0A9P6WYS6</accession>
<gene>
    <name evidence="2" type="ORF">G6F64_011710</name>
</gene>
<reference evidence="2" key="1">
    <citation type="journal article" date="2020" name="Microb. Genom.">
        <title>Genetic diversity of clinical and environmental Mucorales isolates obtained from an investigation of mucormycosis cases among solid organ transplant recipients.</title>
        <authorList>
            <person name="Nguyen M.H."/>
            <person name="Kaul D."/>
            <person name="Muto C."/>
            <person name="Cheng S.J."/>
            <person name="Richter R.A."/>
            <person name="Bruno V.M."/>
            <person name="Liu G."/>
            <person name="Beyhan S."/>
            <person name="Sundermann A.J."/>
            <person name="Mounaud S."/>
            <person name="Pasculle A.W."/>
            <person name="Nierman W.C."/>
            <person name="Driscoll E."/>
            <person name="Cumbie R."/>
            <person name="Clancy C.J."/>
            <person name="Dupont C.L."/>
        </authorList>
    </citation>
    <scope>NUCLEOTIDE SEQUENCE</scope>
    <source>
        <strain evidence="2">GL11</strain>
    </source>
</reference>
<evidence type="ECO:0000259" key="1">
    <source>
        <dbReference type="Pfam" id="PF12110"/>
    </source>
</evidence>
<dbReference type="OrthoDB" id="3797628at2759"/>
<dbReference type="Proteomes" id="UP000716291">
    <property type="component" value="Unassembled WGS sequence"/>
</dbReference>
<dbReference type="EMBL" id="JAANQT010003016">
    <property type="protein sequence ID" value="KAG1301536.1"/>
    <property type="molecule type" value="Genomic_DNA"/>
</dbReference>
<proteinExistence type="predicted"/>
<name>A0A9P6WYS6_RHIOR</name>
<feature type="domain" description="Nuclear pore complex protein NUP96 C-terminal" evidence="1">
    <location>
        <begin position="300"/>
        <end position="362"/>
    </location>
</feature>
<dbReference type="InterPro" id="IPR021967">
    <property type="entry name" value="Nup98_C"/>
</dbReference>
<evidence type="ECO:0000313" key="2">
    <source>
        <dbReference type="EMBL" id="KAG1301536.1"/>
    </source>
</evidence>
<protein>
    <recommendedName>
        <fullName evidence="1">Nuclear pore complex protein NUP96 C-terminal domain-containing protein</fullName>
    </recommendedName>
</protein>
<sequence>MLLSGRKRPTIHSSCTKIKSIIDPNRRLKEKRAKELLEIFYQHVDIIPQEEGLPLIDLKEKPFDFSAHSQQLDRDQQLLWTLADALFHGHLHDWLRELVAPGLSTSLDQFKKQYTHDPFAIVFIYLAYGDRERAGEEARRLGDFKLSLYIVHSNTKNLSLTLTQQIETLVKQPEWQEQYSDFRKKCWYLITGTLGYVEKGLVITEHVNWQCALAMYLWYGENPLSLNHYNQTLNLTKHDTAQLTIAQQAALPDPHCFWYQLLQCWIGDPTIVHLQDWPIDFLWMLSLYGPQFVPEDIYIIQWCDELEKMGMVEWSIFVSLSLKKTATEKIKHLLRHGEWEDEQKLIQQFQIPKKWVFIAKSLRAHDDWDFETEYENLIEGGLLDEAMMALLNFLLPKHFYSTPTALRTSLTYIIEFTDQERDDVKLLKEIYMYLINQDKEKKEELIKKVEEYSNLLNSYPNAYQLMMNLIEAIKKKI</sequence>
<organism evidence="2 3">
    <name type="scientific">Rhizopus oryzae</name>
    <name type="common">Mucormycosis agent</name>
    <name type="synonym">Rhizopus arrhizus var. delemar</name>
    <dbReference type="NCBI Taxonomy" id="64495"/>
    <lineage>
        <taxon>Eukaryota</taxon>
        <taxon>Fungi</taxon>
        <taxon>Fungi incertae sedis</taxon>
        <taxon>Mucoromycota</taxon>
        <taxon>Mucoromycotina</taxon>
        <taxon>Mucoromycetes</taxon>
        <taxon>Mucorales</taxon>
        <taxon>Mucorineae</taxon>
        <taxon>Rhizopodaceae</taxon>
        <taxon>Rhizopus</taxon>
    </lineage>
</organism>
<dbReference type="AlphaFoldDB" id="A0A9P6WYS6"/>